<dbReference type="GO" id="GO:0016787">
    <property type="term" value="F:hydrolase activity"/>
    <property type="evidence" value="ECO:0007669"/>
    <property type="project" value="UniProtKB-KW"/>
</dbReference>
<dbReference type="SUPFAM" id="SSF49785">
    <property type="entry name" value="Galactose-binding domain-like"/>
    <property type="match status" value="1"/>
</dbReference>
<dbReference type="Pfam" id="PF00933">
    <property type="entry name" value="Glyco_hydro_3"/>
    <property type="match status" value="1"/>
</dbReference>
<evidence type="ECO:0000256" key="2">
    <source>
        <dbReference type="ARBA" id="ARBA00022729"/>
    </source>
</evidence>
<keyword evidence="3 6" id="KW-0378">Hydrolase</keyword>
<dbReference type="EMBL" id="JBHSPA010000033">
    <property type="protein sequence ID" value="MFC5827997.1"/>
    <property type="molecule type" value="Genomic_DNA"/>
</dbReference>
<evidence type="ECO:0000259" key="5">
    <source>
        <dbReference type="SMART" id="SM01217"/>
    </source>
</evidence>
<dbReference type="InterPro" id="IPR026891">
    <property type="entry name" value="Fn3-like"/>
</dbReference>
<dbReference type="SMART" id="SM01217">
    <property type="entry name" value="Fn3_like"/>
    <property type="match status" value="1"/>
</dbReference>
<dbReference type="RefSeq" id="WP_379517504.1">
    <property type="nucleotide sequence ID" value="NZ_JBHSPA010000033.1"/>
</dbReference>
<keyword evidence="2" id="KW-0732">Signal</keyword>
<dbReference type="InterPro" id="IPR013783">
    <property type="entry name" value="Ig-like_fold"/>
</dbReference>
<dbReference type="InterPro" id="IPR006584">
    <property type="entry name" value="Cellulose-bd_IV"/>
</dbReference>
<dbReference type="SUPFAM" id="SSF51445">
    <property type="entry name" value="(Trans)glycosidases"/>
    <property type="match status" value="1"/>
</dbReference>
<comment type="similarity">
    <text evidence="1">Belongs to the glycosyl hydrolase 3 family.</text>
</comment>
<dbReference type="Proteomes" id="UP001596058">
    <property type="component" value="Unassembled WGS sequence"/>
</dbReference>
<feature type="domain" description="Cellulose binding type IV" evidence="4">
    <location>
        <begin position="825"/>
        <end position="946"/>
    </location>
</feature>
<dbReference type="Pfam" id="PF14310">
    <property type="entry name" value="Fn3-like"/>
    <property type="match status" value="1"/>
</dbReference>
<dbReference type="CDD" id="cd23343">
    <property type="entry name" value="beta-trefoil_FSCN_BglX-like"/>
    <property type="match status" value="1"/>
</dbReference>
<dbReference type="InterPro" id="IPR005084">
    <property type="entry name" value="CBM6"/>
</dbReference>
<dbReference type="SUPFAM" id="SSF52279">
    <property type="entry name" value="Beta-D-glucan exohydrolase, C-terminal domain"/>
    <property type="match status" value="1"/>
</dbReference>
<protein>
    <submittedName>
        <fullName evidence="6">Glycoside hydrolase family 3 C-terminal domain-containing protein</fullName>
    </submittedName>
</protein>
<dbReference type="InterPro" id="IPR017853">
    <property type="entry name" value="GH"/>
</dbReference>
<dbReference type="Gene3D" id="2.60.40.10">
    <property type="entry name" value="Immunoglobulins"/>
    <property type="match status" value="1"/>
</dbReference>
<evidence type="ECO:0000259" key="4">
    <source>
        <dbReference type="SMART" id="SM00606"/>
    </source>
</evidence>
<dbReference type="InterPro" id="IPR008979">
    <property type="entry name" value="Galactose-bd-like_sf"/>
</dbReference>
<name>A0ABW1CRJ8_9ACTN</name>
<dbReference type="InterPro" id="IPR008999">
    <property type="entry name" value="Actin-crosslinking"/>
</dbReference>
<dbReference type="InterPro" id="IPR036962">
    <property type="entry name" value="Glyco_hydro_3_N_sf"/>
</dbReference>
<dbReference type="CDD" id="cd04084">
    <property type="entry name" value="CBM6_xylanase-like"/>
    <property type="match status" value="1"/>
</dbReference>
<feature type="domain" description="Fibronectin type III-like" evidence="5">
    <location>
        <begin position="732"/>
        <end position="803"/>
    </location>
</feature>
<dbReference type="Pfam" id="PF01915">
    <property type="entry name" value="Glyco_hydro_3_C"/>
    <property type="match status" value="1"/>
</dbReference>
<accession>A0ABW1CRJ8</accession>
<dbReference type="Gene3D" id="3.20.20.300">
    <property type="entry name" value="Glycoside hydrolase, family 3, N-terminal domain"/>
    <property type="match status" value="1"/>
</dbReference>
<dbReference type="Gene3D" id="2.60.120.380">
    <property type="match status" value="1"/>
</dbReference>
<dbReference type="InterPro" id="IPR044993">
    <property type="entry name" value="BXL"/>
</dbReference>
<dbReference type="InterPro" id="IPR036881">
    <property type="entry name" value="Glyco_hydro_3_C_sf"/>
</dbReference>
<dbReference type="Gene3D" id="2.60.120.260">
    <property type="entry name" value="Galactose-binding domain-like"/>
    <property type="match status" value="1"/>
</dbReference>
<sequence length="946" mass="103006">MTTAVAPTLPFRDPALPLAERVRDLLSRLTPRERVAMVHQYSPAIPRLGVAEFRTGTETLHGVAWLGRATVFPQAVGLGATWDEDLVREVAEAISAEQRAFHHHRPPVVGTGRNSLQGWAPVVNPLRDPRWGRNEEGYSEDALASARLGTAFCRGMSGDHPVYLRTAPILKHFLAYNNEEDRCTTSSGLRPRVLHEYDLAAFRLPIATGAATGVMAAYNLVNGRPCHVSRLLERELRTWAEPTGHELFNVSDAQAPSNLVDPEHYFDDHAEAHAAALKAGIDSFTDNGEDSATTFDRISTALERGLLSMDDVDAAVRRQLSIRFRLGEFDPQLDPYAGIGWDVVDSPVHRALALRAATDSVVLLKNDGLLPLAADRRVAVIGPLSDTLFEDWYSGTHPYRITVADGLGVEGVEGVDRVVLRTVSGLALTAVGEDGLLAVTDTGDSDAAAQFDLFDWDLGALTLRSAATGRYASMHDEDQRVYAERDQPGGWDVHETFSLEPGGDGGELLRNLHNGRYARVDPATGDLTMTAQAPAATRFTRTVVRDGVADAVAAARQADVAVVVLGNDPHINGRETQDRADLRLPPAQERLLRAVAAVRDETVLVVMSSYPYAIDWADEHLPTVLWSSHGGQETGRGLARVLRGEADASGRLPQTWYRGGDPLPGRLDYDIIKAGWTYQYHREPALYAFGHGLSYTRFEYSDIVLESGELDRNGEVRARVTVRNAGDRAGVEIVQLYVRAVGARYEAPLLRLADFRKVRLDVGAAAELEFRLPVADSLAHWDVTTESFTVDPGRYELVIAHSAAKPLRTAGVTVAGPAPEPRPALRRPVLAADFDDYTGIVLVDATREDGDAVAPAEETGRLLFCSVDLTGAARVTVEVSRAESGSALLELWSGERLLASLRVPSTGDRHAWTSVEAELPKALAGVHDLYVILTGEQRLRTLSFAS</sequence>
<proteinExistence type="inferred from homology"/>
<dbReference type="SUPFAM" id="SSF50405">
    <property type="entry name" value="Actin-crosslinking proteins"/>
    <property type="match status" value="1"/>
</dbReference>
<dbReference type="PANTHER" id="PTHR42721:SF3">
    <property type="entry name" value="BETA-D-XYLOSIDASE 5-RELATED"/>
    <property type="match status" value="1"/>
</dbReference>
<organism evidence="6 7">
    <name type="scientific">Nonomuraea insulae</name>
    <dbReference type="NCBI Taxonomy" id="1616787"/>
    <lineage>
        <taxon>Bacteria</taxon>
        <taxon>Bacillati</taxon>
        <taxon>Actinomycetota</taxon>
        <taxon>Actinomycetes</taxon>
        <taxon>Streptosporangiales</taxon>
        <taxon>Streptosporangiaceae</taxon>
        <taxon>Nonomuraea</taxon>
    </lineage>
</organism>
<evidence type="ECO:0000313" key="7">
    <source>
        <dbReference type="Proteomes" id="UP001596058"/>
    </source>
</evidence>
<gene>
    <name evidence="6" type="ORF">ACFPZ3_29385</name>
</gene>
<dbReference type="PRINTS" id="PR00133">
    <property type="entry name" value="GLHYDRLASE3"/>
</dbReference>
<comment type="caution">
    <text evidence="6">The sequence shown here is derived from an EMBL/GenBank/DDBJ whole genome shotgun (WGS) entry which is preliminary data.</text>
</comment>
<dbReference type="InterPro" id="IPR001764">
    <property type="entry name" value="Glyco_hydro_3_N"/>
</dbReference>
<keyword evidence="7" id="KW-1185">Reference proteome</keyword>
<evidence type="ECO:0000313" key="6">
    <source>
        <dbReference type="EMBL" id="MFC5827997.1"/>
    </source>
</evidence>
<dbReference type="Pfam" id="PF03422">
    <property type="entry name" value="CBM_6"/>
    <property type="match status" value="1"/>
</dbReference>
<evidence type="ECO:0000256" key="3">
    <source>
        <dbReference type="ARBA" id="ARBA00022801"/>
    </source>
</evidence>
<reference evidence="7" key="1">
    <citation type="journal article" date="2019" name="Int. J. Syst. Evol. Microbiol.">
        <title>The Global Catalogue of Microorganisms (GCM) 10K type strain sequencing project: providing services to taxonomists for standard genome sequencing and annotation.</title>
        <authorList>
            <consortium name="The Broad Institute Genomics Platform"/>
            <consortium name="The Broad Institute Genome Sequencing Center for Infectious Disease"/>
            <person name="Wu L."/>
            <person name="Ma J."/>
        </authorList>
    </citation>
    <scope>NUCLEOTIDE SEQUENCE [LARGE SCALE GENOMIC DNA]</scope>
    <source>
        <strain evidence="7">CCUG 53903</strain>
    </source>
</reference>
<dbReference type="SMART" id="SM00606">
    <property type="entry name" value="CBD_IV"/>
    <property type="match status" value="1"/>
</dbReference>
<evidence type="ECO:0000256" key="1">
    <source>
        <dbReference type="ARBA" id="ARBA00005336"/>
    </source>
</evidence>
<dbReference type="InterPro" id="IPR002772">
    <property type="entry name" value="Glyco_hydro_3_C"/>
</dbReference>
<dbReference type="Gene3D" id="3.40.50.1700">
    <property type="entry name" value="Glycoside hydrolase family 3 C-terminal domain"/>
    <property type="match status" value="1"/>
</dbReference>
<dbReference type="PANTHER" id="PTHR42721">
    <property type="entry name" value="SUGAR HYDROLASE-RELATED"/>
    <property type="match status" value="1"/>
</dbReference>